<feature type="signal peptide" evidence="5">
    <location>
        <begin position="1"/>
        <end position="18"/>
    </location>
</feature>
<comment type="subcellular location">
    <subcellularLocation>
        <location evidence="1">Secreted</location>
    </subcellularLocation>
</comment>
<proteinExistence type="inferred from homology"/>
<comment type="similarity">
    <text evidence="2">Belongs to the PBP/GOBP family.</text>
</comment>
<dbReference type="Pfam" id="PF01395">
    <property type="entry name" value="PBP_GOBP"/>
    <property type="match status" value="1"/>
</dbReference>
<dbReference type="GO" id="GO:0007608">
    <property type="term" value="P:sensory perception of smell"/>
    <property type="evidence" value="ECO:0007669"/>
    <property type="project" value="TreeGrafter"/>
</dbReference>
<dbReference type="GO" id="GO:0005549">
    <property type="term" value="F:odorant binding"/>
    <property type="evidence" value="ECO:0007669"/>
    <property type="project" value="InterPro"/>
</dbReference>
<dbReference type="Proteomes" id="UP000625711">
    <property type="component" value="Unassembled WGS sequence"/>
</dbReference>
<dbReference type="InterPro" id="IPR006170">
    <property type="entry name" value="PBP/GOBP"/>
</dbReference>
<keyword evidence="4 5" id="KW-0732">Signal</keyword>
<evidence type="ECO:0000256" key="5">
    <source>
        <dbReference type="SAM" id="SignalP"/>
    </source>
</evidence>
<keyword evidence="3" id="KW-0964">Secreted</keyword>
<dbReference type="Gene3D" id="1.10.238.20">
    <property type="entry name" value="Pheromone/general odorant binding protein domain"/>
    <property type="match status" value="1"/>
</dbReference>
<evidence type="ECO:0000256" key="4">
    <source>
        <dbReference type="ARBA" id="ARBA00022729"/>
    </source>
</evidence>
<dbReference type="AlphaFoldDB" id="A0A834IEE9"/>
<dbReference type="OrthoDB" id="6783999at2759"/>
<dbReference type="PANTHER" id="PTHR11857:SF43">
    <property type="entry name" value="GEO07291P1-RELATED"/>
    <property type="match status" value="1"/>
</dbReference>
<dbReference type="CDD" id="cd23992">
    <property type="entry name" value="PBP_GOBP"/>
    <property type="match status" value="1"/>
</dbReference>
<reference evidence="6" key="1">
    <citation type="submission" date="2020-08" db="EMBL/GenBank/DDBJ databases">
        <title>Genome sequencing and assembly of the red palm weevil Rhynchophorus ferrugineus.</title>
        <authorList>
            <person name="Dias G.B."/>
            <person name="Bergman C.M."/>
            <person name="Manee M."/>
        </authorList>
    </citation>
    <scope>NUCLEOTIDE SEQUENCE</scope>
    <source>
        <strain evidence="6">AA-2017</strain>
        <tissue evidence="6">Whole larva</tissue>
    </source>
</reference>
<evidence type="ECO:0000256" key="3">
    <source>
        <dbReference type="ARBA" id="ARBA00022525"/>
    </source>
</evidence>
<dbReference type="InterPro" id="IPR036728">
    <property type="entry name" value="PBP_GOBP_sf"/>
</dbReference>
<comment type="caution">
    <text evidence="6">The sequence shown here is derived from an EMBL/GenBank/DDBJ whole genome shotgun (WGS) entry which is preliminary data.</text>
</comment>
<keyword evidence="7" id="KW-1185">Reference proteome</keyword>
<dbReference type="PANTHER" id="PTHR11857">
    <property type="entry name" value="ODORANT BINDING PROTEIN-RELATED"/>
    <property type="match status" value="1"/>
</dbReference>
<accession>A0A834IEE9</accession>
<evidence type="ECO:0000313" key="6">
    <source>
        <dbReference type="EMBL" id="KAF7272382.1"/>
    </source>
</evidence>
<organism evidence="6 7">
    <name type="scientific">Rhynchophorus ferrugineus</name>
    <name type="common">Red palm weevil</name>
    <name type="synonym">Curculio ferrugineus</name>
    <dbReference type="NCBI Taxonomy" id="354439"/>
    <lineage>
        <taxon>Eukaryota</taxon>
        <taxon>Metazoa</taxon>
        <taxon>Ecdysozoa</taxon>
        <taxon>Arthropoda</taxon>
        <taxon>Hexapoda</taxon>
        <taxon>Insecta</taxon>
        <taxon>Pterygota</taxon>
        <taxon>Neoptera</taxon>
        <taxon>Endopterygota</taxon>
        <taxon>Coleoptera</taxon>
        <taxon>Polyphaga</taxon>
        <taxon>Cucujiformia</taxon>
        <taxon>Curculionidae</taxon>
        <taxon>Dryophthorinae</taxon>
        <taxon>Rhynchophorus</taxon>
    </lineage>
</organism>
<dbReference type="EMBL" id="JAACXV010013771">
    <property type="protein sequence ID" value="KAF7272382.1"/>
    <property type="molecule type" value="Genomic_DNA"/>
</dbReference>
<evidence type="ECO:0000313" key="7">
    <source>
        <dbReference type="Proteomes" id="UP000625711"/>
    </source>
</evidence>
<gene>
    <name evidence="6" type="ORF">GWI33_014809</name>
</gene>
<dbReference type="SUPFAM" id="SSF47565">
    <property type="entry name" value="Insect pheromone/odorant-binding proteins"/>
    <property type="match status" value="1"/>
</dbReference>
<feature type="chain" id="PRO_5032828942" evidence="5">
    <location>
        <begin position="19"/>
        <end position="133"/>
    </location>
</feature>
<sequence length="133" mass="15136">MKWSIGFVLCVLLSTVLALTIEESKEKFKKAHEKCNADVSTKLDPDELKTYKSTKVVGPSLKVHALCVSKTLGWQKPDGKIDKSSVKEKVSTFYTDKDEADKIFGECLVDHDDEKETAYNLFKCYKKYFAEKN</sequence>
<dbReference type="SMART" id="SM00708">
    <property type="entry name" value="PhBP"/>
    <property type="match status" value="1"/>
</dbReference>
<name>A0A834IEE9_RHYFE</name>
<evidence type="ECO:0000256" key="2">
    <source>
        <dbReference type="ARBA" id="ARBA00008098"/>
    </source>
</evidence>
<protein>
    <submittedName>
        <fullName evidence="6">Uncharacterized protein</fullName>
    </submittedName>
</protein>
<evidence type="ECO:0000256" key="1">
    <source>
        <dbReference type="ARBA" id="ARBA00004613"/>
    </source>
</evidence>
<dbReference type="GO" id="GO:0005615">
    <property type="term" value="C:extracellular space"/>
    <property type="evidence" value="ECO:0007669"/>
    <property type="project" value="TreeGrafter"/>
</dbReference>